<dbReference type="Pfam" id="PF05901">
    <property type="entry name" value="Excalibur"/>
    <property type="match status" value="1"/>
</dbReference>
<feature type="region of interest" description="Disordered" evidence="1">
    <location>
        <begin position="16"/>
        <end position="37"/>
    </location>
</feature>
<feature type="compositionally biased region" description="Pro residues" evidence="1">
    <location>
        <begin position="163"/>
        <end position="195"/>
    </location>
</feature>
<dbReference type="EMBL" id="JBDZYD010000010">
    <property type="protein sequence ID" value="MEQ0562628.1"/>
    <property type="molecule type" value="Genomic_DNA"/>
</dbReference>
<sequence>MLFVLGAIFGKSPEPALTASPSSTTAAPTTTSGTPAPVAETYTVATVTDGATFEVIGSNGTRKTVHVTGVATTGTTSDCFGAESLAWAGSKLAGRPVKLGADMAGGVTVTLADGEDYATLAVQNGYLKSTTAALSAAETAARQAAHGFWGPPCNGSVNLTTPAPEPTSAPPAPSTKAAPKPPPVRTPTPEPPAPKPDTSSAYYANCSEARAAGVTPLHVGDPGYRPGLDRDHDGVACE</sequence>
<dbReference type="InterPro" id="IPR008613">
    <property type="entry name" value="Excalibur_Ca-bd_domain"/>
</dbReference>
<dbReference type="InterPro" id="IPR035437">
    <property type="entry name" value="SNase_OB-fold_sf"/>
</dbReference>
<proteinExistence type="predicted"/>
<evidence type="ECO:0000256" key="1">
    <source>
        <dbReference type="SAM" id="MobiDB-lite"/>
    </source>
</evidence>
<gene>
    <name evidence="3" type="ORF">ABJI51_20375</name>
    <name evidence="4" type="ORF">ABJI51_26405</name>
</gene>
<dbReference type="Gene3D" id="2.40.50.90">
    <property type="match status" value="1"/>
</dbReference>
<evidence type="ECO:0000259" key="2">
    <source>
        <dbReference type="SMART" id="SM00894"/>
    </source>
</evidence>
<accession>A0ABV0LGL9</accession>
<name>A0ABV0LGL9_9PSEU</name>
<feature type="region of interest" description="Disordered" evidence="1">
    <location>
        <begin position="156"/>
        <end position="238"/>
    </location>
</feature>
<dbReference type="SMART" id="SM00894">
    <property type="entry name" value="Excalibur"/>
    <property type="match status" value="1"/>
</dbReference>
<organism evidence="3 5">
    <name type="scientific">Amycolatopsis melonis</name>
    <dbReference type="NCBI Taxonomy" id="3156488"/>
    <lineage>
        <taxon>Bacteria</taxon>
        <taxon>Bacillati</taxon>
        <taxon>Actinomycetota</taxon>
        <taxon>Actinomycetes</taxon>
        <taxon>Pseudonocardiales</taxon>
        <taxon>Pseudonocardiaceae</taxon>
        <taxon>Amycolatopsis</taxon>
    </lineage>
</organism>
<dbReference type="RefSeq" id="WP_348952673.1">
    <property type="nucleotide sequence ID" value="NZ_JBDZYD010000007.1"/>
</dbReference>
<feature type="compositionally biased region" description="Basic and acidic residues" evidence="1">
    <location>
        <begin position="227"/>
        <end position="238"/>
    </location>
</feature>
<protein>
    <submittedName>
        <fullName evidence="3">Excalibur calcium-binding domain-containing protein</fullName>
    </submittedName>
</protein>
<evidence type="ECO:0000313" key="5">
    <source>
        <dbReference type="Proteomes" id="UP001440984"/>
    </source>
</evidence>
<reference evidence="3 5" key="1">
    <citation type="submission" date="2024-05" db="EMBL/GenBank/DDBJ databases">
        <authorList>
            <person name="Zhao H."/>
            <person name="Xu Y."/>
            <person name="Lin S."/>
            <person name="Spain J.C."/>
            <person name="Zhou N.-Y."/>
        </authorList>
    </citation>
    <scope>NUCLEOTIDE SEQUENCE [LARGE SCALE GENOMIC DNA]</scope>
    <source>
        <strain evidence="3 5">NEAU-NG30</strain>
    </source>
</reference>
<evidence type="ECO:0000313" key="3">
    <source>
        <dbReference type="EMBL" id="MEQ0561448.1"/>
    </source>
</evidence>
<dbReference type="EMBL" id="JBDZYD010000007">
    <property type="protein sequence ID" value="MEQ0561448.1"/>
    <property type="molecule type" value="Genomic_DNA"/>
</dbReference>
<evidence type="ECO:0000313" key="4">
    <source>
        <dbReference type="EMBL" id="MEQ0562628.1"/>
    </source>
</evidence>
<feature type="domain" description="Excalibur calcium-binding" evidence="2">
    <location>
        <begin position="202"/>
        <end position="238"/>
    </location>
</feature>
<comment type="caution">
    <text evidence="3">The sequence shown here is derived from an EMBL/GenBank/DDBJ whole genome shotgun (WGS) entry which is preliminary data.</text>
</comment>
<dbReference type="SUPFAM" id="SSF50199">
    <property type="entry name" value="Staphylococcal nuclease"/>
    <property type="match status" value="1"/>
</dbReference>
<keyword evidence="5" id="KW-1185">Reference proteome</keyword>
<dbReference type="Proteomes" id="UP001440984">
    <property type="component" value="Unassembled WGS sequence"/>
</dbReference>